<evidence type="ECO:0000313" key="3">
    <source>
        <dbReference type="Proteomes" id="UP001154420"/>
    </source>
</evidence>
<dbReference type="Proteomes" id="UP001154420">
    <property type="component" value="Unassembled WGS sequence"/>
</dbReference>
<organism evidence="2 3">
    <name type="scientific">Parablautia muri</name>
    <dbReference type="NCBI Taxonomy" id="2320879"/>
    <lineage>
        <taxon>Bacteria</taxon>
        <taxon>Bacillati</taxon>
        <taxon>Bacillota</taxon>
        <taxon>Clostridia</taxon>
        <taxon>Lachnospirales</taxon>
        <taxon>Lachnospiraceae</taxon>
        <taxon>Parablautia</taxon>
    </lineage>
</organism>
<dbReference type="AlphaFoldDB" id="A0A9X5BK15"/>
<proteinExistence type="predicted"/>
<comment type="caution">
    <text evidence="2">The sequence shown here is derived from an EMBL/GenBank/DDBJ whole genome shotgun (WGS) entry which is preliminary data.</text>
</comment>
<evidence type="ECO:0000259" key="1">
    <source>
        <dbReference type="Pfam" id="PF18789"/>
    </source>
</evidence>
<reference evidence="2" key="1">
    <citation type="submission" date="2018-09" db="EMBL/GenBank/DDBJ databases">
        <title>Murine metabolic-syndrome-specific gut microbial biobank.</title>
        <authorList>
            <person name="Liu C."/>
        </authorList>
    </citation>
    <scope>NUCLEOTIDE SEQUENCE</scope>
    <source>
        <strain evidence="2">D42-62</strain>
    </source>
</reference>
<evidence type="ECO:0000313" key="2">
    <source>
        <dbReference type="EMBL" id="NBJ95159.1"/>
    </source>
</evidence>
<dbReference type="InterPro" id="IPR041501">
    <property type="entry name" value="DarA_C"/>
</dbReference>
<keyword evidence="3" id="KW-1185">Reference proteome</keyword>
<gene>
    <name evidence="2" type="ORF">D5281_22050</name>
</gene>
<dbReference type="OrthoDB" id="1651388at2"/>
<accession>A0A9X5BK15</accession>
<feature type="domain" description="Defence against restriction A C-terminal" evidence="1">
    <location>
        <begin position="87"/>
        <end position="156"/>
    </location>
</feature>
<dbReference type="EMBL" id="QZDT01000068">
    <property type="protein sequence ID" value="NBJ95159.1"/>
    <property type="molecule type" value="Genomic_DNA"/>
</dbReference>
<protein>
    <recommendedName>
        <fullName evidence="1">Defence against restriction A C-terminal domain-containing protein</fullName>
    </recommendedName>
</protein>
<sequence length="158" mass="18540">MDKMDGYEIQRTILFETGYGFALGCERGTLEKFAVWNFTETACGRDCYWKSCHENRDAAEENFQKRAGRWRMMYGMQEKTKDSTAVFYRYYATERPVDIATFPQPEENSPVMLVNYNEGRRRLVAGGRLCAWSEILYPHPLTKEQMEDYELKPAPDNL</sequence>
<dbReference type="Pfam" id="PF18789">
    <property type="entry name" value="DarA_C"/>
    <property type="match status" value="1"/>
</dbReference>
<name>A0A9X5BK15_9FIRM</name>